<dbReference type="EMBL" id="CM002799">
    <property type="protein sequence ID" value="KZN87595.1"/>
    <property type="molecule type" value="Genomic_DNA"/>
</dbReference>
<gene>
    <name evidence="1" type="ORF">EN45_061560</name>
</gene>
<name>A0A167SVS5_PENCH</name>
<proteinExistence type="predicted"/>
<protein>
    <submittedName>
        <fullName evidence="1">Uncharacterized protein</fullName>
    </submittedName>
</protein>
<dbReference type="Proteomes" id="UP000076449">
    <property type="component" value="Chromosome II"/>
</dbReference>
<dbReference type="AlphaFoldDB" id="A0A167SVS5"/>
<accession>A0A167SVS5</accession>
<reference evidence="1" key="1">
    <citation type="journal article" date="2014" name="Genome Announc.">
        <title>Complete sequencing and chromosome-scale genome assembly of the industrial progenitor strain P2niaD18 from the penicillin producer Penicillium chrysogenum.</title>
        <authorList>
            <person name="Specht T."/>
            <person name="Dahlmann T.A."/>
            <person name="Zadra I."/>
            <person name="Kurnsteiner H."/>
            <person name="Kuck U."/>
        </authorList>
    </citation>
    <scope>NUCLEOTIDE SEQUENCE [LARGE SCALE GENOMIC DNA]</scope>
    <source>
        <strain evidence="1">P2niaD18</strain>
    </source>
</reference>
<evidence type="ECO:0000313" key="1">
    <source>
        <dbReference type="EMBL" id="KZN87595.1"/>
    </source>
</evidence>
<sequence length="64" mass="7278">MVTTSMKTIQTYCDLYELEVPSWSRHSSRIEARKCIVCSDSPIPMRFHALSPDMTIGGIDDEPM</sequence>
<organism evidence="1">
    <name type="scientific">Penicillium chrysogenum</name>
    <name type="common">Penicillium notatum</name>
    <dbReference type="NCBI Taxonomy" id="5076"/>
    <lineage>
        <taxon>Eukaryota</taxon>
        <taxon>Fungi</taxon>
        <taxon>Dikarya</taxon>
        <taxon>Ascomycota</taxon>
        <taxon>Pezizomycotina</taxon>
        <taxon>Eurotiomycetes</taxon>
        <taxon>Eurotiomycetidae</taxon>
        <taxon>Eurotiales</taxon>
        <taxon>Aspergillaceae</taxon>
        <taxon>Penicillium</taxon>
        <taxon>Penicillium chrysogenum species complex</taxon>
    </lineage>
</organism>